<protein>
    <submittedName>
        <fullName evidence="1">Uncharacterized protein</fullName>
    </submittedName>
</protein>
<name>A0A7J7KJM4_BUGNE</name>
<dbReference type="SUPFAM" id="SSF53335">
    <property type="entry name" value="S-adenosyl-L-methionine-dependent methyltransferases"/>
    <property type="match status" value="1"/>
</dbReference>
<dbReference type="AlphaFoldDB" id="A0A7J7KJM4"/>
<evidence type="ECO:0000313" key="2">
    <source>
        <dbReference type="Proteomes" id="UP000593567"/>
    </source>
</evidence>
<accession>A0A7J7KJM4</accession>
<dbReference type="EMBL" id="VXIV02000509">
    <property type="protein sequence ID" value="KAF6037818.1"/>
    <property type="molecule type" value="Genomic_DNA"/>
</dbReference>
<keyword evidence="2" id="KW-1185">Reference proteome</keyword>
<dbReference type="OrthoDB" id="10015857at2759"/>
<reference evidence="1" key="1">
    <citation type="submission" date="2020-06" db="EMBL/GenBank/DDBJ databases">
        <title>Draft genome of Bugula neritina, a colonial animal packing powerful symbionts and potential medicines.</title>
        <authorList>
            <person name="Rayko M."/>
        </authorList>
    </citation>
    <scope>NUCLEOTIDE SEQUENCE [LARGE SCALE GENOMIC DNA]</scope>
    <source>
        <strain evidence="1">Kwan_BN1</strain>
    </source>
</reference>
<dbReference type="Gene3D" id="3.40.50.150">
    <property type="entry name" value="Vaccinia Virus protein VP39"/>
    <property type="match status" value="1"/>
</dbReference>
<evidence type="ECO:0000313" key="1">
    <source>
        <dbReference type="EMBL" id="KAF6037818.1"/>
    </source>
</evidence>
<sequence>MASNYLGPETPSPFALISEQYQQQLTIPNYPEEDQYRFGQIYEDSMFSLIHTHLELGTTDKFCYIGQEKGSFAPLIERKFCLIHPPKSIAPTTFGTNSYSKQSSTLAYKPTGGTNVDEFFRDTASHCSTMKKYFFDRVLLKDCIHHVTSNMYTLFSQLKTCLNEEGKLLIIHRPGMLNTLPLPKHMVKQFEGNDVDIGPILNALQDAGFDVKWDIEICPIVMPKVKWLSMLQEKHPADLENFEDIMIRNAVRELTEGMFKYEGDMVQFTDRLCLYPHHRVLEEELQF</sequence>
<gene>
    <name evidence="1" type="ORF">EB796_003868</name>
</gene>
<dbReference type="Proteomes" id="UP000593567">
    <property type="component" value="Unassembled WGS sequence"/>
</dbReference>
<dbReference type="InterPro" id="IPR029063">
    <property type="entry name" value="SAM-dependent_MTases_sf"/>
</dbReference>
<proteinExistence type="predicted"/>
<comment type="caution">
    <text evidence="1">The sequence shown here is derived from an EMBL/GenBank/DDBJ whole genome shotgun (WGS) entry which is preliminary data.</text>
</comment>
<organism evidence="1 2">
    <name type="scientific">Bugula neritina</name>
    <name type="common">Brown bryozoan</name>
    <name type="synonym">Sertularia neritina</name>
    <dbReference type="NCBI Taxonomy" id="10212"/>
    <lineage>
        <taxon>Eukaryota</taxon>
        <taxon>Metazoa</taxon>
        <taxon>Spiralia</taxon>
        <taxon>Lophotrochozoa</taxon>
        <taxon>Bryozoa</taxon>
        <taxon>Gymnolaemata</taxon>
        <taxon>Cheilostomatida</taxon>
        <taxon>Flustrina</taxon>
        <taxon>Buguloidea</taxon>
        <taxon>Bugulidae</taxon>
        <taxon>Bugula</taxon>
    </lineage>
</organism>